<keyword evidence="3" id="KW-1185">Reference proteome</keyword>
<reference evidence="2 3" key="1">
    <citation type="journal article" date="2014" name="Nat. Commun.">
        <title>Molecular traces of alternative social organization in a termite genome.</title>
        <authorList>
            <person name="Terrapon N."/>
            <person name="Li C."/>
            <person name="Robertson H.M."/>
            <person name="Ji L."/>
            <person name="Meng X."/>
            <person name="Booth W."/>
            <person name="Chen Z."/>
            <person name="Childers C.P."/>
            <person name="Glastad K.M."/>
            <person name="Gokhale K."/>
            <person name="Gowin J."/>
            <person name="Gronenberg W."/>
            <person name="Hermansen R.A."/>
            <person name="Hu H."/>
            <person name="Hunt B.G."/>
            <person name="Huylmans A.K."/>
            <person name="Khalil S.M."/>
            <person name="Mitchell R.D."/>
            <person name="Munoz-Torres M.C."/>
            <person name="Mustard J.A."/>
            <person name="Pan H."/>
            <person name="Reese J.T."/>
            <person name="Scharf M.E."/>
            <person name="Sun F."/>
            <person name="Vogel H."/>
            <person name="Xiao J."/>
            <person name="Yang W."/>
            <person name="Yang Z."/>
            <person name="Yang Z."/>
            <person name="Zhou J."/>
            <person name="Zhu J."/>
            <person name="Brent C.S."/>
            <person name="Elsik C.G."/>
            <person name="Goodisman M.A."/>
            <person name="Liberles D.A."/>
            <person name="Roe R.M."/>
            <person name="Vargo E.L."/>
            <person name="Vilcinskas A."/>
            <person name="Wang J."/>
            <person name="Bornberg-Bauer E."/>
            <person name="Korb J."/>
            <person name="Zhang G."/>
            <person name="Liebig J."/>
        </authorList>
    </citation>
    <scope>NUCLEOTIDE SEQUENCE [LARGE SCALE GENOMIC DNA]</scope>
    <source>
        <tissue evidence="2">Whole organism</tissue>
    </source>
</reference>
<evidence type="ECO:0000313" key="2">
    <source>
        <dbReference type="EMBL" id="KDR19661.1"/>
    </source>
</evidence>
<dbReference type="InParanoid" id="A0A067RH61"/>
<feature type="region of interest" description="Disordered" evidence="1">
    <location>
        <begin position="44"/>
        <end position="104"/>
    </location>
</feature>
<feature type="compositionally biased region" description="Basic and acidic residues" evidence="1">
    <location>
        <begin position="56"/>
        <end position="78"/>
    </location>
</feature>
<dbReference type="AlphaFoldDB" id="A0A067RH61"/>
<protein>
    <submittedName>
        <fullName evidence="2">Uncharacterized protein</fullName>
    </submittedName>
</protein>
<dbReference type="Proteomes" id="UP000027135">
    <property type="component" value="Unassembled WGS sequence"/>
</dbReference>
<evidence type="ECO:0000256" key="1">
    <source>
        <dbReference type="SAM" id="MobiDB-lite"/>
    </source>
</evidence>
<evidence type="ECO:0000313" key="3">
    <source>
        <dbReference type="Proteomes" id="UP000027135"/>
    </source>
</evidence>
<name>A0A067RH61_ZOONE</name>
<accession>A0A067RH61</accession>
<dbReference type="EMBL" id="KK852639">
    <property type="protein sequence ID" value="KDR19661.1"/>
    <property type="molecule type" value="Genomic_DNA"/>
</dbReference>
<gene>
    <name evidence="2" type="ORF">L798_06182</name>
</gene>
<sequence>MSPYDYISSSKDSTGNQIVEGKEHWEDFFFLYRLWEYYQQRQEEMNKQGNGLDEDAQIRNRQPDSKDLSTDNPVENKEIQSQVRSLPDESNAEQKVNSRGNVIPTKANPINEILVWLEMPKKRGGGGTLKEFHLY</sequence>
<proteinExistence type="predicted"/>
<organism evidence="2 3">
    <name type="scientific">Zootermopsis nevadensis</name>
    <name type="common">Dampwood termite</name>
    <dbReference type="NCBI Taxonomy" id="136037"/>
    <lineage>
        <taxon>Eukaryota</taxon>
        <taxon>Metazoa</taxon>
        <taxon>Ecdysozoa</taxon>
        <taxon>Arthropoda</taxon>
        <taxon>Hexapoda</taxon>
        <taxon>Insecta</taxon>
        <taxon>Pterygota</taxon>
        <taxon>Neoptera</taxon>
        <taxon>Polyneoptera</taxon>
        <taxon>Dictyoptera</taxon>
        <taxon>Blattodea</taxon>
        <taxon>Blattoidea</taxon>
        <taxon>Termitoidae</taxon>
        <taxon>Termopsidae</taxon>
        <taxon>Zootermopsis</taxon>
    </lineage>
</organism>